<accession>A0A1H9FZ79</accession>
<dbReference type="RefSeq" id="WP_091179313.1">
    <property type="nucleotide sequence ID" value="NZ_FOFA01000003.1"/>
</dbReference>
<dbReference type="InterPro" id="IPR030395">
    <property type="entry name" value="GP_PDE_dom"/>
</dbReference>
<evidence type="ECO:0000313" key="3">
    <source>
        <dbReference type="Proteomes" id="UP000198504"/>
    </source>
</evidence>
<gene>
    <name evidence="2" type="ORF">SAMN05421756_103441</name>
</gene>
<dbReference type="InterPro" id="IPR017946">
    <property type="entry name" value="PLC-like_Pdiesterase_TIM-brl"/>
</dbReference>
<feature type="domain" description="GP-PDE" evidence="1">
    <location>
        <begin position="13"/>
        <end position="253"/>
    </location>
</feature>
<dbReference type="GO" id="GO:0008081">
    <property type="term" value="F:phosphoric diester hydrolase activity"/>
    <property type="evidence" value="ECO:0007669"/>
    <property type="project" value="InterPro"/>
</dbReference>
<dbReference type="GO" id="GO:0006629">
    <property type="term" value="P:lipid metabolic process"/>
    <property type="evidence" value="ECO:0007669"/>
    <property type="project" value="InterPro"/>
</dbReference>
<dbReference type="Gene3D" id="3.20.20.190">
    <property type="entry name" value="Phosphatidylinositol (PI) phosphodiesterase"/>
    <property type="match status" value="1"/>
</dbReference>
<dbReference type="OrthoDB" id="5241788at2"/>
<dbReference type="EMBL" id="FOFA01000003">
    <property type="protein sequence ID" value="SEQ43200.1"/>
    <property type="molecule type" value="Genomic_DNA"/>
</dbReference>
<dbReference type="PANTHER" id="PTHR43805:SF1">
    <property type="entry name" value="GP-PDE DOMAIN-CONTAINING PROTEIN"/>
    <property type="match status" value="1"/>
</dbReference>
<proteinExistence type="predicted"/>
<dbReference type="AlphaFoldDB" id="A0A1H9FZ79"/>
<protein>
    <submittedName>
        <fullName evidence="2">Glycerophosphoryl diester phosphodiesterase</fullName>
    </submittedName>
</protein>
<dbReference type="PROSITE" id="PS51704">
    <property type="entry name" value="GP_PDE"/>
    <property type="match status" value="1"/>
</dbReference>
<evidence type="ECO:0000259" key="1">
    <source>
        <dbReference type="PROSITE" id="PS51704"/>
    </source>
</evidence>
<evidence type="ECO:0000313" key="2">
    <source>
        <dbReference type="EMBL" id="SEQ43200.1"/>
    </source>
</evidence>
<dbReference type="STRING" id="1036181.SAMN05421756_103441"/>
<dbReference type="SUPFAM" id="SSF51695">
    <property type="entry name" value="PLC-like phosphodiesterases"/>
    <property type="match status" value="1"/>
</dbReference>
<keyword evidence="3" id="KW-1185">Reference proteome</keyword>
<name>A0A1H9FZ79_9ACTN</name>
<dbReference type="Proteomes" id="UP000198504">
    <property type="component" value="Unassembled WGS sequence"/>
</dbReference>
<dbReference type="Pfam" id="PF03009">
    <property type="entry name" value="GDPD"/>
    <property type="match status" value="1"/>
</dbReference>
<sequence>MRAAEYAFFDAPFLAFAHRGGAAYGPNLGRENTLHAFGEAVALGYRYLETDVHATADGGLLAFHDPLLDRVTSGTGALAGRTTAQLAEVRIGGRDPIPTFSELLEAFPGVRFNVDAKADAAVEPLARVIAEHDAYDRVCVGSFSTARLHRLRRLLGPRVPTAASSRGVLLHRFAPWLTRVLDSPAPALQIPLETSVRGRRVRITTPGLLRAAHRRGKQVHVWTVDDRATIERLVDAGVDGVFTDRPDTLKDVLVERGLWR</sequence>
<organism evidence="2 3">
    <name type="scientific">Microlunatus flavus</name>
    <dbReference type="NCBI Taxonomy" id="1036181"/>
    <lineage>
        <taxon>Bacteria</taxon>
        <taxon>Bacillati</taxon>
        <taxon>Actinomycetota</taxon>
        <taxon>Actinomycetes</taxon>
        <taxon>Propionibacteriales</taxon>
        <taxon>Propionibacteriaceae</taxon>
        <taxon>Microlunatus</taxon>
    </lineage>
</organism>
<reference evidence="3" key="1">
    <citation type="submission" date="2016-10" db="EMBL/GenBank/DDBJ databases">
        <authorList>
            <person name="Varghese N."/>
            <person name="Submissions S."/>
        </authorList>
    </citation>
    <scope>NUCLEOTIDE SEQUENCE [LARGE SCALE GENOMIC DNA]</scope>
    <source>
        <strain evidence="3">CGMCC 4.6856</strain>
    </source>
</reference>
<dbReference type="PANTHER" id="PTHR43805">
    <property type="entry name" value="GLYCEROPHOSPHORYL DIESTER PHOSPHODIESTERASE"/>
    <property type="match status" value="1"/>
</dbReference>